<evidence type="ECO:0000256" key="6">
    <source>
        <dbReference type="ARBA" id="ARBA00037784"/>
    </source>
</evidence>
<dbReference type="GO" id="GO:0003723">
    <property type="term" value="F:RNA binding"/>
    <property type="evidence" value="ECO:0007669"/>
    <property type="project" value="InterPro"/>
</dbReference>
<comment type="function">
    <text evidence="6">Specifically deaminates adenosine-37 to inosine in tRNA-Ala.</text>
</comment>
<name>A0A672QM26_SINGR</name>
<keyword evidence="4" id="KW-0862">Zinc</keyword>
<dbReference type="InterPro" id="IPR002466">
    <property type="entry name" value="A_deamin"/>
</dbReference>
<keyword evidence="3" id="KW-0378">Hydrolase</keyword>
<feature type="domain" description="A to I editase" evidence="13">
    <location>
        <begin position="59"/>
        <end position="478"/>
    </location>
</feature>
<dbReference type="Ensembl" id="ENSSGRT00000082081.1">
    <property type="protein sequence ID" value="ENSSGRP00000077106.1"/>
    <property type="gene ID" value="ENSSGRG00000038963.1"/>
</dbReference>
<feature type="compositionally biased region" description="Basic and acidic residues" evidence="12">
    <location>
        <begin position="203"/>
        <end position="213"/>
    </location>
</feature>
<reference evidence="14" key="1">
    <citation type="submission" date="2025-08" db="UniProtKB">
        <authorList>
            <consortium name="Ensembl"/>
        </authorList>
    </citation>
    <scope>IDENTIFICATION</scope>
</reference>
<reference evidence="14" key="2">
    <citation type="submission" date="2025-09" db="UniProtKB">
        <authorList>
            <consortium name="Ensembl"/>
        </authorList>
    </citation>
    <scope>IDENTIFICATION</scope>
</reference>
<dbReference type="Pfam" id="PF02137">
    <property type="entry name" value="A_deamin"/>
    <property type="match status" value="1"/>
</dbReference>
<dbReference type="PROSITE" id="PS50141">
    <property type="entry name" value="A_DEAMIN_EDITASE"/>
    <property type="match status" value="1"/>
</dbReference>
<evidence type="ECO:0000256" key="11">
    <source>
        <dbReference type="ARBA" id="ARBA00047635"/>
    </source>
</evidence>
<evidence type="ECO:0000256" key="9">
    <source>
        <dbReference type="ARBA" id="ARBA00040502"/>
    </source>
</evidence>
<accession>A0A672QM26</accession>
<keyword evidence="2" id="KW-0479">Metal-binding</keyword>
<evidence type="ECO:0000256" key="8">
    <source>
        <dbReference type="ARBA" id="ARBA00038940"/>
    </source>
</evidence>
<evidence type="ECO:0000256" key="7">
    <source>
        <dbReference type="ARBA" id="ARBA00038326"/>
    </source>
</evidence>
<comment type="cofactor">
    <cofactor evidence="5">
        <name>1D-myo-inositol hexakisphosphate</name>
        <dbReference type="ChEBI" id="CHEBI:58130"/>
    </cofactor>
</comment>
<dbReference type="AlphaFoldDB" id="A0A672QM26"/>
<dbReference type="PANTHER" id="PTHR46516">
    <property type="entry name" value="TRNA-SPECIFIC ADENOSINE DEAMINASE 1"/>
    <property type="match status" value="1"/>
</dbReference>
<evidence type="ECO:0000256" key="2">
    <source>
        <dbReference type="ARBA" id="ARBA00022723"/>
    </source>
</evidence>
<proteinExistence type="inferred from homology"/>
<evidence type="ECO:0000259" key="13">
    <source>
        <dbReference type="PROSITE" id="PS50141"/>
    </source>
</evidence>
<comment type="similarity">
    <text evidence="7">Belongs to the ADAT1 family.</text>
</comment>
<evidence type="ECO:0000256" key="12">
    <source>
        <dbReference type="SAM" id="MobiDB-lite"/>
    </source>
</evidence>
<sequence length="479" mass="52904">MNLNIMWSPDEIASLCYNHFNKLPKRGKPEAGREWTLLAAVILLTDSSELKTVHKQVVSLGTGTKCISQSAMSTKGDILNDSHAEVIARRGCVRYLTEQLFRAVSGQSSDVFCPGSEEGKWTVKPGVSFLFFTSQTPCGDASIFPMTGSQAQPCEPVNALQSEESERRGLKRHAECDLEETRQGPRMKTRDNHSSRRKSGNTSEHEAITENKESSPLNEVLRCHPGVERAYPPDLHRTGAKCVPDSPADPLQPGLLYHSVGVLRLKPGRGERTLSLSCSDKLARWGVLGFQGALLSHYLQAPLYFRAVVVGKCPYSHQAMQRALKTRCSDVRDLPSGFSAHNPEILQSALGFPHNHTHTEAKHTHTQGRISPCGAAISWCAVSQQPLDVTANGYKQGVTKKALGTSQARSLISKVELLHSFLKLVAATEELPESLRGKDLKTYWDYKQAAGAYQQAWTQLRLQAFPLWPRSPPELLLFS</sequence>
<evidence type="ECO:0000256" key="3">
    <source>
        <dbReference type="ARBA" id="ARBA00022801"/>
    </source>
</evidence>
<evidence type="ECO:0000256" key="1">
    <source>
        <dbReference type="ARBA" id="ARBA00022694"/>
    </source>
</evidence>
<evidence type="ECO:0000313" key="15">
    <source>
        <dbReference type="Proteomes" id="UP000472262"/>
    </source>
</evidence>
<protein>
    <recommendedName>
        <fullName evidence="9">tRNA-specific adenosine deaminase 1</fullName>
        <ecNumber evidence="8">3.5.4.34</ecNumber>
    </recommendedName>
    <alternativeName>
        <fullName evidence="10">tRNA-specific adenosine-37 deaminase</fullName>
    </alternativeName>
</protein>
<feature type="compositionally biased region" description="Basic and acidic residues" evidence="12">
    <location>
        <begin position="164"/>
        <end position="194"/>
    </location>
</feature>
<dbReference type="GO" id="GO:0008033">
    <property type="term" value="P:tRNA processing"/>
    <property type="evidence" value="ECO:0007669"/>
    <property type="project" value="UniProtKB-KW"/>
</dbReference>
<evidence type="ECO:0000256" key="4">
    <source>
        <dbReference type="ARBA" id="ARBA00022833"/>
    </source>
</evidence>
<gene>
    <name evidence="14" type="primary">adat1</name>
</gene>
<evidence type="ECO:0000313" key="14">
    <source>
        <dbReference type="Ensembl" id="ENSSGRP00000077106.1"/>
    </source>
</evidence>
<dbReference type="PANTHER" id="PTHR46516:SF1">
    <property type="entry name" value="TRNA-SPECIFIC ADENOSINE DEAMINASE 1"/>
    <property type="match status" value="1"/>
</dbReference>
<keyword evidence="1" id="KW-0819">tRNA processing</keyword>
<comment type="catalytic activity">
    <reaction evidence="11">
        <text>adenosine(37) in tRNA(Ala) + H2O + H(+) = inosine(37) in tRNA(Ala) + NH4(+)</text>
        <dbReference type="Rhea" id="RHEA:50968"/>
        <dbReference type="Rhea" id="RHEA-COMP:12855"/>
        <dbReference type="Rhea" id="RHEA-COMP:12856"/>
        <dbReference type="ChEBI" id="CHEBI:15377"/>
        <dbReference type="ChEBI" id="CHEBI:15378"/>
        <dbReference type="ChEBI" id="CHEBI:28938"/>
        <dbReference type="ChEBI" id="CHEBI:74411"/>
        <dbReference type="ChEBI" id="CHEBI:82852"/>
        <dbReference type="EC" id="3.5.4.34"/>
    </reaction>
</comment>
<dbReference type="EC" id="3.5.4.34" evidence="8"/>
<dbReference type="InParanoid" id="A0A672QM26"/>
<organism evidence="14 15">
    <name type="scientific">Sinocyclocheilus grahami</name>
    <name type="common">Dianchi golden-line fish</name>
    <name type="synonym">Barbus grahami</name>
    <dbReference type="NCBI Taxonomy" id="75366"/>
    <lineage>
        <taxon>Eukaryota</taxon>
        <taxon>Metazoa</taxon>
        <taxon>Chordata</taxon>
        <taxon>Craniata</taxon>
        <taxon>Vertebrata</taxon>
        <taxon>Euteleostomi</taxon>
        <taxon>Actinopterygii</taxon>
        <taxon>Neopterygii</taxon>
        <taxon>Teleostei</taxon>
        <taxon>Ostariophysi</taxon>
        <taxon>Cypriniformes</taxon>
        <taxon>Cyprinidae</taxon>
        <taxon>Cyprininae</taxon>
        <taxon>Sinocyclocheilus</taxon>
    </lineage>
</organism>
<dbReference type="GO" id="GO:0046872">
    <property type="term" value="F:metal ion binding"/>
    <property type="evidence" value="ECO:0007669"/>
    <property type="project" value="UniProtKB-KW"/>
</dbReference>
<evidence type="ECO:0000256" key="10">
    <source>
        <dbReference type="ARBA" id="ARBA00041760"/>
    </source>
</evidence>
<feature type="region of interest" description="Disordered" evidence="12">
    <location>
        <begin position="153"/>
        <end position="217"/>
    </location>
</feature>
<evidence type="ECO:0000256" key="5">
    <source>
        <dbReference type="ARBA" id="ARBA00037026"/>
    </source>
</evidence>
<dbReference type="Proteomes" id="UP000472262">
    <property type="component" value="Unassembled WGS sequence"/>
</dbReference>
<dbReference type="SMART" id="SM00552">
    <property type="entry name" value="ADEAMc"/>
    <property type="match status" value="1"/>
</dbReference>
<dbReference type="GO" id="GO:0043829">
    <property type="term" value="F:tRNA-specific adenosine-37 deaminase activity"/>
    <property type="evidence" value="ECO:0007669"/>
    <property type="project" value="UniProtKB-EC"/>
</dbReference>
<keyword evidence="15" id="KW-1185">Reference proteome</keyword>
<dbReference type="OMA" id="YQLAWRQ"/>